<evidence type="ECO:0000256" key="4">
    <source>
        <dbReference type="ARBA" id="ARBA00023163"/>
    </source>
</evidence>
<dbReference type="HOGENOM" id="CLU_039613_3_0_11"/>
<dbReference type="Gene3D" id="3.40.190.10">
    <property type="entry name" value="Periplasmic binding protein-like II"/>
    <property type="match status" value="2"/>
</dbReference>
<dbReference type="Pfam" id="PF03466">
    <property type="entry name" value="LysR_substrate"/>
    <property type="match status" value="1"/>
</dbReference>
<evidence type="ECO:0000256" key="2">
    <source>
        <dbReference type="ARBA" id="ARBA00023015"/>
    </source>
</evidence>
<evidence type="ECO:0000259" key="5">
    <source>
        <dbReference type="Pfam" id="PF03466"/>
    </source>
</evidence>
<keyword evidence="3" id="KW-0238">DNA-binding</keyword>
<evidence type="ECO:0000256" key="1">
    <source>
        <dbReference type="ARBA" id="ARBA00009437"/>
    </source>
</evidence>
<dbReference type="RefSeq" id="WP_013862021.1">
    <property type="nucleotide sequence ID" value="NC_015635.1"/>
</dbReference>
<gene>
    <name evidence="6" type="ordered locus">MLP_11240</name>
</gene>
<reference evidence="6 7" key="1">
    <citation type="submission" date="2011-05" db="EMBL/GenBank/DDBJ databases">
        <title>Whole genome sequence of Microlunatus phosphovorus NM-1.</title>
        <authorList>
            <person name="Hosoyama A."/>
            <person name="Sasaki K."/>
            <person name="Harada T."/>
            <person name="Igarashi R."/>
            <person name="Kawakoshi A."/>
            <person name="Sasagawa M."/>
            <person name="Fukada J."/>
            <person name="Nakamura S."/>
            <person name="Katano Y."/>
            <person name="Hanada S."/>
            <person name="Kamagata Y."/>
            <person name="Nakamura N."/>
            <person name="Yamazaki S."/>
            <person name="Fujita N."/>
        </authorList>
    </citation>
    <scope>NUCLEOTIDE SEQUENCE [LARGE SCALE GENOMIC DNA]</scope>
    <source>
        <strain evidence="7">ATCC 700054 / DSM 10555 / JCM 9379 / NBRC 101784 / NCIMB 13414 / VKM Ac-1990 / NM-1</strain>
    </source>
</reference>
<dbReference type="SUPFAM" id="SSF53850">
    <property type="entry name" value="Periplasmic binding protein-like II"/>
    <property type="match status" value="1"/>
</dbReference>
<organism evidence="6 7">
    <name type="scientific">Microlunatus phosphovorus (strain ATCC 700054 / DSM 10555 / JCM 9379 / NBRC 101784 / NCIMB 13414 / VKM Ac-1990 / NM-1)</name>
    <dbReference type="NCBI Taxonomy" id="1032480"/>
    <lineage>
        <taxon>Bacteria</taxon>
        <taxon>Bacillati</taxon>
        <taxon>Actinomycetota</taxon>
        <taxon>Actinomycetes</taxon>
        <taxon>Propionibacteriales</taxon>
        <taxon>Propionibacteriaceae</taxon>
        <taxon>Microlunatus</taxon>
    </lineage>
</organism>
<keyword evidence="2" id="KW-0805">Transcription regulation</keyword>
<comment type="similarity">
    <text evidence="1">Belongs to the LysR transcriptional regulatory family.</text>
</comment>
<keyword evidence="7" id="KW-1185">Reference proteome</keyword>
<dbReference type="GO" id="GO:0032993">
    <property type="term" value="C:protein-DNA complex"/>
    <property type="evidence" value="ECO:0007669"/>
    <property type="project" value="TreeGrafter"/>
</dbReference>
<evidence type="ECO:0000256" key="3">
    <source>
        <dbReference type="ARBA" id="ARBA00023125"/>
    </source>
</evidence>
<evidence type="ECO:0000313" key="7">
    <source>
        <dbReference type="Proteomes" id="UP000007947"/>
    </source>
</evidence>
<dbReference type="InterPro" id="IPR005119">
    <property type="entry name" value="LysR_subst-bd"/>
</dbReference>
<dbReference type="eggNOG" id="COG0583">
    <property type="taxonomic scope" value="Bacteria"/>
</dbReference>
<dbReference type="Proteomes" id="UP000007947">
    <property type="component" value="Chromosome"/>
</dbReference>
<proteinExistence type="inferred from homology"/>
<dbReference type="STRING" id="1032480.MLP_11240"/>
<dbReference type="AlphaFoldDB" id="F5XNM4"/>
<feature type="domain" description="LysR substrate-binding" evidence="5">
    <location>
        <begin position="5"/>
        <end position="185"/>
    </location>
</feature>
<protein>
    <recommendedName>
        <fullName evidence="5">LysR substrate-binding domain-containing protein</fullName>
    </recommendedName>
</protein>
<dbReference type="KEGG" id="mph:MLP_11240"/>
<name>F5XNM4_MICPN</name>
<keyword evidence="4" id="KW-0804">Transcription</keyword>
<dbReference type="EMBL" id="AP012204">
    <property type="protein sequence ID" value="BAK34138.1"/>
    <property type="molecule type" value="Genomic_DNA"/>
</dbReference>
<dbReference type="GO" id="GO:0003700">
    <property type="term" value="F:DNA-binding transcription factor activity"/>
    <property type="evidence" value="ECO:0007669"/>
    <property type="project" value="TreeGrafter"/>
</dbReference>
<dbReference type="PANTHER" id="PTHR30346">
    <property type="entry name" value="TRANSCRIPTIONAL DUAL REGULATOR HCAR-RELATED"/>
    <property type="match status" value="1"/>
</dbReference>
<dbReference type="GO" id="GO:0003677">
    <property type="term" value="F:DNA binding"/>
    <property type="evidence" value="ECO:0007669"/>
    <property type="project" value="UniProtKB-KW"/>
</dbReference>
<evidence type="ECO:0000313" key="6">
    <source>
        <dbReference type="EMBL" id="BAK34138.1"/>
    </source>
</evidence>
<sequence length="195" mass="21563">MSERVLRVGYVPGVTPDKWARAWRERRDGVLLELVLVEEADAEQAVRDKRIDMALARLPVDRTGLHLVRLYDELPVVVVNREHPAAAYDEIELADLADEQFITGIPEGLIPRANQLTFPPMSAKEAVEVAAAGTGIAVLPMSVARLHHRKDVTHRPVRGPAPTTIALIWLTDRDDATTQAFVGVTRGRTPRSSRG</sequence>
<dbReference type="PANTHER" id="PTHR30346:SF0">
    <property type="entry name" value="HCA OPERON TRANSCRIPTIONAL ACTIVATOR HCAR"/>
    <property type="match status" value="1"/>
</dbReference>
<accession>F5XNM4</accession>